<dbReference type="EMBL" id="BOOK01000034">
    <property type="protein sequence ID" value="GII02746.1"/>
    <property type="molecule type" value="Genomic_DNA"/>
</dbReference>
<dbReference type="Proteomes" id="UP000634476">
    <property type="component" value="Unassembled WGS sequence"/>
</dbReference>
<proteinExistence type="predicted"/>
<dbReference type="RefSeq" id="WP_203877070.1">
    <property type="nucleotide sequence ID" value="NZ_BOOK01000034.1"/>
</dbReference>
<sequence length="187" mass="20578">MNRPLVPGLVTGVEGDGFLAALIPRQLRGLLRESPYVVDVETTRTVPCERDRTVAALEELAADCHLIFAHDRGRERGRPDGVRYHSHYLVPVVALGDTEAWPLADPGVWERLEGGDLAGLPARPADVERIAYPRDVMAAAAPRRGRPVGDYFDYIGRNIDLDVLAQVPAYAEWVAETRNALKGLGYL</sequence>
<keyword evidence="2" id="KW-1185">Reference proteome</keyword>
<accession>A0A8J3T1K6</accession>
<reference evidence="1" key="1">
    <citation type="submission" date="2021-01" db="EMBL/GenBank/DDBJ databases">
        <title>Whole genome shotgun sequence of Planobispora takensis NBRC 109077.</title>
        <authorList>
            <person name="Komaki H."/>
            <person name="Tamura T."/>
        </authorList>
    </citation>
    <scope>NUCLEOTIDE SEQUENCE</scope>
    <source>
        <strain evidence="1">NBRC 109077</strain>
    </source>
</reference>
<evidence type="ECO:0000313" key="1">
    <source>
        <dbReference type="EMBL" id="GII02746.1"/>
    </source>
</evidence>
<evidence type="ECO:0000313" key="2">
    <source>
        <dbReference type="Proteomes" id="UP000634476"/>
    </source>
</evidence>
<name>A0A8J3T1K6_9ACTN</name>
<protein>
    <submittedName>
        <fullName evidence="1">Uncharacterized protein</fullName>
    </submittedName>
</protein>
<dbReference type="AlphaFoldDB" id="A0A8J3T1K6"/>
<comment type="caution">
    <text evidence="1">The sequence shown here is derived from an EMBL/GenBank/DDBJ whole genome shotgun (WGS) entry which is preliminary data.</text>
</comment>
<organism evidence="1 2">
    <name type="scientific">Planobispora takensis</name>
    <dbReference type="NCBI Taxonomy" id="1367882"/>
    <lineage>
        <taxon>Bacteria</taxon>
        <taxon>Bacillati</taxon>
        <taxon>Actinomycetota</taxon>
        <taxon>Actinomycetes</taxon>
        <taxon>Streptosporangiales</taxon>
        <taxon>Streptosporangiaceae</taxon>
        <taxon>Planobispora</taxon>
    </lineage>
</organism>
<gene>
    <name evidence="1" type="ORF">Pta02_47540</name>
</gene>